<proteinExistence type="predicted"/>
<accession>A0AAU9LC65</accession>
<dbReference type="AlphaFoldDB" id="A0AAU9LC65"/>
<gene>
    <name evidence="2" type="ORF">PBS003_LOCUS5393</name>
</gene>
<feature type="transmembrane region" description="Helical" evidence="1">
    <location>
        <begin position="38"/>
        <end position="62"/>
    </location>
</feature>
<dbReference type="EMBL" id="CAKKTJ010000272">
    <property type="protein sequence ID" value="CAH0478708.1"/>
    <property type="molecule type" value="Genomic_DNA"/>
</dbReference>
<keyword evidence="1" id="KW-0812">Transmembrane</keyword>
<keyword evidence="1" id="KW-1133">Transmembrane helix</keyword>
<protein>
    <submittedName>
        <fullName evidence="2">Uncharacterized protein</fullName>
    </submittedName>
</protein>
<sequence>MKLSIVRNGVRDLLFGGHVTITLQSCFNDSYKYLEINFVYTAGATTVALLSIYLSSLSLLLMSLASKPILPSTFCVIDALSLLNEHDLVYNGLATLNASVILVRSGPYVSAVGKQDIFVAVIIIHPTKVAPKSRLRSHVLFFCSATNSSADTSEAMMLIA</sequence>
<evidence type="ECO:0000256" key="1">
    <source>
        <dbReference type="SAM" id="Phobius"/>
    </source>
</evidence>
<dbReference type="PROSITE" id="PS51257">
    <property type="entry name" value="PROKAR_LIPOPROTEIN"/>
    <property type="match status" value="1"/>
</dbReference>
<comment type="caution">
    <text evidence="2">The sequence shown here is derived from an EMBL/GenBank/DDBJ whole genome shotgun (WGS) entry which is preliminary data.</text>
</comment>
<evidence type="ECO:0000313" key="2">
    <source>
        <dbReference type="EMBL" id="CAH0478708.1"/>
    </source>
</evidence>
<dbReference type="Proteomes" id="UP001160483">
    <property type="component" value="Unassembled WGS sequence"/>
</dbReference>
<evidence type="ECO:0000313" key="3">
    <source>
        <dbReference type="Proteomes" id="UP001160483"/>
    </source>
</evidence>
<keyword evidence="1" id="KW-0472">Membrane</keyword>
<name>A0AAU9LC65_9STRA</name>
<reference evidence="2" key="1">
    <citation type="submission" date="2021-11" db="EMBL/GenBank/DDBJ databases">
        <authorList>
            <person name="Islam A."/>
            <person name="Islam S."/>
            <person name="Flora M.S."/>
            <person name="Rahman M."/>
            <person name="Ziaur R.M."/>
            <person name="Epstein J.H."/>
            <person name="Hassan M."/>
            <person name="Klassen M."/>
            <person name="Woodard K."/>
            <person name="Webb A."/>
            <person name="Webby R.J."/>
            <person name="El Zowalaty M.E."/>
        </authorList>
    </citation>
    <scope>NUCLEOTIDE SEQUENCE</scope>
    <source>
        <strain evidence="2">Pbs3</strain>
    </source>
</reference>
<organism evidence="2 3">
    <name type="scientific">Peronospora belbahrii</name>
    <dbReference type="NCBI Taxonomy" id="622444"/>
    <lineage>
        <taxon>Eukaryota</taxon>
        <taxon>Sar</taxon>
        <taxon>Stramenopiles</taxon>
        <taxon>Oomycota</taxon>
        <taxon>Peronosporomycetes</taxon>
        <taxon>Peronosporales</taxon>
        <taxon>Peronosporaceae</taxon>
        <taxon>Peronospora</taxon>
    </lineage>
</organism>